<dbReference type="Proteomes" id="UP000199147">
    <property type="component" value="Unassembled WGS sequence"/>
</dbReference>
<organism evidence="3 4">
    <name type="scientific">Mycolicibacterium neworleansense</name>
    <dbReference type="NCBI Taxonomy" id="146018"/>
    <lineage>
        <taxon>Bacteria</taxon>
        <taxon>Bacillati</taxon>
        <taxon>Actinomycetota</taxon>
        <taxon>Actinomycetes</taxon>
        <taxon>Mycobacteriales</taxon>
        <taxon>Mycobacteriaceae</taxon>
        <taxon>Mycolicibacterium</taxon>
    </lineage>
</organism>
<keyword evidence="4" id="KW-1185">Reference proteome</keyword>
<evidence type="ECO:0000256" key="2">
    <source>
        <dbReference type="SAM" id="SignalP"/>
    </source>
</evidence>
<keyword evidence="2" id="KW-0732">Signal</keyword>
<gene>
    <name evidence="3" type="ORF">BN2156_01062</name>
</gene>
<feature type="compositionally biased region" description="Pro residues" evidence="1">
    <location>
        <begin position="36"/>
        <end position="49"/>
    </location>
</feature>
<evidence type="ECO:0000313" key="3">
    <source>
        <dbReference type="EMBL" id="CRZ14214.1"/>
    </source>
</evidence>
<protein>
    <submittedName>
        <fullName evidence="3">Uncharacterized protein</fullName>
    </submittedName>
</protein>
<feature type="region of interest" description="Disordered" evidence="1">
    <location>
        <begin position="30"/>
        <end position="49"/>
    </location>
</feature>
<feature type="chain" id="PRO_5039294787" evidence="2">
    <location>
        <begin position="23"/>
        <end position="49"/>
    </location>
</feature>
<sequence length="49" mass="4647" precursor="true">MRVDIRRFGTVLAGCVSGPVIALTVAGAAAADPGTPGVPPAPAPAAPLP</sequence>
<evidence type="ECO:0000313" key="4">
    <source>
        <dbReference type="Proteomes" id="UP000199147"/>
    </source>
</evidence>
<reference evidence="4" key="1">
    <citation type="submission" date="2015-07" db="EMBL/GenBank/DDBJ databases">
        <authorList>
            <person name="Urmite Genomes"/>
        </authorList>
    </citation>
    <scope>NUCLEOTIDE SEQUENCE [LARGE SCALE GENOMIC DNA]</scope>
    <source>
        <strain evidence="4">type strain: ATCC 49404</strain>
    </source>
</reference>
<accession>A0A0H5RZR3</accession>
<feature type="signal peptide" evidence="2">
    <location>
        <begin position="1"/>
        <end position="22"/>
    </location>
</feature>
<dbReference type="EMBL" id="CWKH01000001">
    <property type="protein sequence ID" value="CRZ14214.1"/>
    <property type="molecule type" value="Genomic_DNA"/>
</dbReference>
<evidence type="ECO:0000256" key="1">
    <source>
        <dbReference type="SAM" id="MobiDB-lite"/>
    </source>
</evidence>
<proteinExistence type="predicted"/>
<dbReference type="AlphaFoldDB" id="A0A0H5RZR3"/>
<name>A0A0H5RZR3_9MYCO</name>